<evidence type="ECO:0000256" key="1">
    <source>
        <dbReference type="SAM" id="MobiDB-lite"/>
    </source>
</evidence>
<reference evidence="2 3" key="1">
    <citation type="journal article" date="2016" name="Mol. Biol. Evol.">
        <title>Comparative Genomics of Early-Diverging Mushroom-Forming Fungi Provides Insights into the Origins of Lignocellulose Decay Capabilities.</title>
        <authorList>
            <person name="Nagy L.G."/>
            <person name="Riley R."/>
            <person name="Tritt A."/>
            <person name="Adam C."/>
            <person name="Daum C."/>
            <person name="Floudas D."/>
            <person name="Sun H."/>
            <person name="Yadav J.S."/>
            <person name="Pangilinan J."/>
            <person name="Larsson K.H."/>
            <person name="Matsuura K."/>
            <person name="Barry K."/>
            <person name="Labutti K."/>
            <person name="Kuo R."/>
            <person name="Ohm R.A."/>
            <person name="Bhattacharya S.S."/>
            <person name="Shirouzu T."/>
            <person name="Yoshinaga Y."/>
            <person name="Martin F.M."/>
            <person name="Grigoriev I.V."/>
            <person name="Hibbett D.S."/>
        </authorList>
    </citation>
    <scope>NUCLEOTIDE SEQUENCE [LARGE SCALE GENOMIC DNA]</scope>
    <source>
        <strain evidence="2 3">HHB10207 ss-3</strain>
    </source>
</reference>
<feature type="region of interest" description="Disordered" evidence="1">
    <location>
        <begin position="37"/>
        <end position="70"/>
    </location>
</feature>
<dbReference type="AlphaFoldDB" id="A0A165WYE8"/>
<keyword evidence="3" id="KW-1185">Reference proteome</keyword>
<accession>A0A165WYE8</accession>
<evidence type="ECO:0000313" key="3">
    <source>
        <dbReference type="Proteomes" id="UP000076798"/>
    </source>
</evidence>
<dbReference type="EMBL" id="KV428502">
    <property type="protein sequence ID" value="KZT31649.1"/>
    <property type="molecule type" value="Genomic_DNA"/>
</dbReference>
<dbReference type="Proteomes" id="UP000076798">
    <property type="component" value="Unassembled WGS sequence"/>
</dbReference>
<protein>
    <submittedName>
        <fullName evidence="2">Uncharacterized protein</fullName>
    </submittedName>
</protein>
<proteinExistence type="predicted"/>
<feature type="compositionally biased region" description="Acidic residues" evidence="1">
    <location>
        <begin position="56"/>
        <end position="70"/>
    </location>
</feature>
<organism evidence="2 3">
    <name type="scientific">Sistotremastrum suecicum HHB10207 ss-3</name>
    <dbReference type="NCBI Taxonomy" id="1314776"/>
    <lineage>
        <taxon>Eukaryota</taxon>
        <taxon>Fungi</taxon>
        <taxon>Dikarya</taxon>
        <taxon>Basidiomycota</taxon>
        <taxon>Agaricomycotina</taxon>
        <taxon>Agaricomycetes</taxon>
        <taxon>Sistotremastrales</taxon>
        <taxon>Sistotremastraceae</taxon>
        <taxon>Sistotremastrum</taxon>
    </lineage>
</organism>
<gene>
    <name evidence="2" type="ORF">SISSUDRAFT_1038295</name>
</gene>
<evidence type="ECO:0000313" key="2">
    <source>
        <dbReference type="EMBL" id="KZT31649.1"/>
    </source>
</evidence>
<name>A0A165WYE8_9AGAM</name>
<sequence length="182" mass="20675">MRASGVLTHGYPTEEYDEEFMGENSVLLEKYFGKPLDEISESGSDADGHSDTGSANDEESNLTDSEEELSQEDARLAAAFKAGQRHIPRLVPPFDDAQSCRDFRRAVKDADEEGFIPPGYGFDPEEDEYIPWEPHEIILVARKETIIVLLEEKWRPLALRWARGLYILDDILSVYEPEEGHE</sequence>